<dbReference type="Proteomes" id="UP000464378">
    <property type="component" value="Chromosome"/>
</dbReference>
<dbReference type="InParanoid" id="A0A6C2YRW0"/>
<dbReference type="PANTHER" id="PTHR33361">
    <property type="entry name" value="GLR0591 PROTEIN"/>
    <property type="match status" value="1"/>
</dbReference>
<proteinExistence type="predicted"/>
<sequence>MIAMRLLISTGILTLMLGGATPVHANEEDAKLAAFFDRYFEAECEARPLYATMLGEHRFDDRLDDLSKAARAKGVARTRATLDALPKSVDYAKLTRGGQIDFEILKFNLERDLWLNDNANPFQDDPRVYSDYISDSVFLLFTQSTLPKPRNIANAAQRIRQIPKIVAAAKESIGSPAIELTDAAIRRNQGAISFYEKGIYELAGMTPGMGELAEPCTLAVTALKDYQHFLETVVKPRSTGNWRIGKDKFAKKIQYELDAGLTADEVLALAEKEAVRVEGEMVTIARQLWHQFYPKLPLPPDDAKGRRVLIQRVLDVLNRDHGKVDGLVRDAQGHVEAIKKFIAEKDLMRLPNPDRCQIIEMPEFQRGFSVAYLNPAPPLDVKANSFYAIAPPPSDWDDRKVESFLQEYNRGMLQILTIHEAYPGHYVQLEYSNRHPSKLRRVLSSGVFAEGWAVYTEQMMLDQGFSNGDLGMRLQQLKWYLRAVTNAILDHRMHCTNMTDDEAMRLLVEGAYQTEGEARGKVLRAKQSSCQLSTYFVGRMAFYNLRQSVSREQGAEFHLGRFHEAVLDHGTLPVKYLPELVRTRLKQPR</sequence>
<keyword evidence="1" id="KW-0732">Signal</keyword>
<dbReference type="PANTHER" id="PTHR33361:SF15">
    <property type="entry name" value="DUF885 FAMILY LIPOPROTEIN"/>
    <property type="match status" value="1"/>
</dbReference>
<evidence type="ECO:0008006" key="4">
    <source>
        <dbReference type="Google" id="ProtNLM"/>
    </source>
</evidence>
<dbReference type="InterPro" id="IPR010281">
    <property type="entry name" value="DUF885"/>
</dbReference>
<evidence type="ECO:0000313" key="2">
    <source>
        <dbReference type="EMBL" id="VIP04084.1"/>
    </source>
</evidence>
<gene>
    <name evidence="2" type="ORF">GMBLW1_51090</name>
</gene>
<keyword evidence="3" id="KW-1185">Reference proteome</keyword>
<dbReference type="EMBL" id="LR593887">
    <property type="protein sequence ID" value="VTS05535.1"/>
    <property type="molecule type" value="Genomic_DNA"/>
</dbReference>
<dbReference type="EMBL" id="LR586016">
    <property type="protein sequence ID" value="VIP04084.1"/>
    <property type="molecule type" value="Genomic_DNA"/>
</dbReference>
<feature type="chain" id="PRO_5036172839" description="DUF885 domain-containing protein" evidence="1">
    <location>
        <begin position="26"/>
        <end position="589"/>
    </location>
</feature>
<evidence type="ECO:0000313" key="3">
    <source>
        <dbReference type="Proteomes" id="UP000464378"/>
    </source>
</evidence>
<dbReference type="KEGG" id="tim:GMBLW1_51090"/>
<dbReference type="AlphaFoldDB" id="A0A6C2YRW0"/>
<dbReference type="RefSeq" id="WP_162659213.1">
    <property type="nucleotide sequence ID" value="NZ_LR593887.1"/>
</dbReference>
<protein>
    <recommendedName>
        <fullName evidence="4">DUF885 domain-containing protein</fullName>
    </recommendedName>
</protein>
<feature type="signal peptide" evidence="1">
    <location>
        <begin position="1"/>
        <end position="25"/>
    </location>
</feature>
<reference evidence="2" key="1">
    <citation type="submission" date="2019-04" db="EMBL/GenBank/DDBJ databases">
        <authorList>
            <consortium name="Science for Life Laboratories"/>
        </authorList>
    </citation>
    <scope>NUCLEOTIDE SEQUENCE</scope>
    <source>
        <strain evidence="2">MBLW1</strain>
    </source>
</reference>
<evidence type="ECO:0000256" key="1">
    <source>
        <dbReference type="SAM" id="SignalP"/>
    </source>
</evidence>
<name>A0A6C2YRW0_9BACT</name>
<accession>A0A6C2YRW0</accession>
<dbReference type="Pfam" id="PF05960">
    <property type="entry name" value="DUF885"/>
    <property type="match status" value="1"/>
</dbReference>
<organism evidence="2">
    <name type="scientific">Tuwongella immobilis</name>
    <dbReference type="NCBI Taxonomy" id="692036"/>
    <lineage>
        <taxon>Bacteria</taxon>
        <taxon>Pseudomonadati</taxon>
        <taxon>Planctomycetota</taxon>
        <taxon>Planctomycetia</taxon>
        <taxon>Gemmatales</taxon>
        <taxon>Gemmataceae</taxon>
        <taxon>Tuwongella</taxon>
    </lineage>
</organism>